<dbReference type="PANTHER" id="PTHR43016">
    <property type="entry name" value="PRESEQUENCE PROTEASE"/>
    <property type="match status" value="1"/>
</dbReference>
<dbReference type="InterPro" id="IPR011249">
    <property type="entry name" value="Metalloenz_LuxS/M16"/>
</dbReference>
<dbReference type="EMBL" id="PGCI01000039">
    <property type="protein sequence ID" value="PLW46477.1"/>
    <property type="molecule type" value="Genomic_DNA"/>
</dbReference>
<reference evidence="1 2" key="1">
    <citation type="submission" date="2017-11" db="EMBL/GenBank/DDBJ databases">
        <title>De novo assembly and phasing of dikaryotic genomes from two isolates of Puccinia coronata f. sp. avenae, the causal agent of oat crown rust.</title>
        <authorList>
            <person name="Miller M.E."/>
            <person name="Zhang Y."/>
            <person name="Omidvar V."/>
            <person name="Sperschneider J."/>
            <person name="Schwessinger B."/>
            <person name="Raley C."/>
            <person name="Palmer J.M."/>
            <person name="Garnica D."/>
            <person name="Upadhyaya N."/>
            <person name="Rathjen J."/>
            <person name="Taylor J.M."/>
            <person name="Park R.F."/>
            <person name="Dodds P.N."/>
            <person name="Hirsch C.D."/>
            <person name="Kianian S.F."/>
            <person name="Figueroa M."/>
        </authorList>
    </citation>
    <scope>NUCLEOTIDE SEQUENCE [LARGE SCALE GENOMIC DNA]</scope>
    <source>
        <strain evidence="1">12SD80</strain>
    </source>
</reference>
<evidence type="ECO:0000313" key="2">
    <source>
        <dbReference type="Proteomes" id="UP000235392"/>
    </source>
</evidence>
<protein>
    <submittedName>
        <fullName evidence="1">Uncharacterized protein</fullName>
    </submittedName>
</protein>
<comment type="caution">
    <text evidence="1">The sequence shown here is derived from an EMBL/GenBank/DDBJ whole genome shotgun (WGS) entry which is preliminary data.</text>
</comment>
<evidence type="ECO:0000313" key="1">
    <source>
        <dbReference type="EMBL" id="PLW46477.1"/>
    </source>
</evidence>
<dbReference type="AlphaFoldDB" id="A0A2N5V8Z3"/>
<dbReference type="Proteomes" id="UP000235392">
    <property type="component" value="Unassembled WGS sequence"/>
</dbReference>
<dbReference type="SUPFAM" id="SSF63411">
    <property type="entry name" value="LuxS/MPP-like metallohydrolase"/>
    <property type="match status" value="1"/>
</dbReference>
<organism evidence="1 2">
    <name type="scientific">Puccinia coronata f. sp. avenae</name>
    <dbReference type="NCBI Taxonomy" id="200324"/>
    <lineage>
        <taxon>Eukaryota</taxon>
        <taxon>Fungi</taxon>
        <taxon>Dikarya</taxon>
        <taxon>Basidiomycota</taxon>
        <taxon>Pucciniomycotina</taxon>
        <taxon>Pucciniomycetes</taxon>
        <taxon>Pucciniales</taxon>
        <taxon>Pucciniaceae</taxon>
        <taxon>Puccinia</taxon>
    </lineage>
</organism>
<dbReference type="PANTHER" id="PTHR43016:SF16">
    <property type="entry name" value="METALLOPROTEASE, PUTATIVE (AFU_ORTHOLOGUE AFUA_4G07610)-RELATED"/>
    <property type="match status" value="1"/>
</dbReference>
<gene>
    <name evidence="1" type="ORF">PCASD_06333</name>
</gene>
<name>A0A2N5V8Z3_9BASI</name>
<accession>A0A2N5V8Z3</accession>
<proteinExistence type="predicted"/>
<sequence>MHRCHFHPTDAEKSITTTYLLLVPFEQLGGMGEMFKQVLADEAALLDMEQGALKMCNTMEAAWPELRRYKTLAACTAEERAGVFKKWLVDPPSTCIIGRPSAKMLDQPEAHRKQRVQDTRQKYGPVGLQKLADKLAHAQQANDRPHPDSFIANFPVPTLQSIQWIDVQIAKGTEPYWPNVCKLLVPIQIPGTHINSTIKVLPTSINSYILPKTAFTAQMCLIHLRECLPIPSPILSHHHQPPLALQTNSHP</sequence>
<dbReference type="GO" id="GO:0046872">
    <property type="term" value="F:metal ion binding"/>
    <property type="evidence" value="ECO:0007669"/>
    <property type="project" value="InterPro"/>
</dbReference>